<evidence type="ECO:0000313" key="3">
    <source>
        <dbReference type="Proteomes" id="UP001254848"/>
    </source>
</evidence>
<feature type="transmembrane region" description="Helical" evidence="1">
    <location>
        <begin position="66"/>
        <end position="86"/>
    </location>
</feature>
<keyword evidence="3" id="KW-1185">Reference proteome</keyword>
<keyword evidence="1" id="KW-1133">Transmembrane helix</keyword>
<accession>A0ABU3NZQ9</accession>
<evidence type="ECO:0008006" key="4">
    <source>
        <dbReference type="Google" id="ProtNLM"/>
    </source>
</evidence>
<keyword evidence="1" id="KW-0472">Membrane</keyword>
<protein>
    <recommendedName>
        <fullName evidence="4">DUF3899 domain-containing protein</fullName>
    </recommendedName>
</protein>
<dbReference type="EMBL" id="JAUOZS010000001">
    <property type="protein sequence ID" value="MDT8902281.1"/>
    <property type="molecule type" value="Genomic_DNA"/>
</dbReference>
<keyword evidence="1" id="KW-0812">Transmembrane</keyword>
<evidence type="ECO:0000313" key="2">
    <source>
        <dbReference type="EMBL" id="MDT8902281.1"/>
    </source>
</evidence>
<dbReference type="Proteomes" id="UP001254848">
    <property type="component" value="Unassembled WGS sequence"/>
</dbReference>
<feature type="transmembrane region" description="Helical" evidence="1">
    <location>
        <begin position="6"/>
        <end position="28"/>
    </location>
</feature>
<sequence>MHEPQAEMVIAAFFAGLVIIYAFACAIGEENKARWFKKREQKGIFNRRGFLGDKWHFGHPRTWQGVAVMVAMYALIIVVGYIIIFVI</sequence>
<comment type="caution">
    <text evidence="2">The sequence shown here is derived from an EMBL/GenBank/DDBJ whole genome shotgun (WGS) entry which is preliminary data.</text>
</comment>
<evidence type="ECO:0000256" key="1">
    <source>
        <dbReference type="SAM" id="Phobius"/>
    </source>
</evidence>
<name>A0ABU3NZQ9_9FIRM</name>
<gene>
    <name evidence="2" type="ORF">Q4T40_13585</name>
</gene>
<proteinExistence type="predicted"/>
<reference evidence="2 3" key="1">
    <citation type="submission" date="2023-07" db="EMBL/GenBank/DDBJ databases">
        <title>The novel representative of Negativicutes class, Anaeroselena agilis gen. nov. sp. nov.</title>
        <authorList>
            <person name="Prokofeva M.I."/>
            <person name="Elcheninov A.G."/>
            <person name="Klyukina A."/>
            <person name="Kublanov I.V."/>
            <person name="Frolov E.N."/>
            <person name="Podosokorskaya O.A."/>
        </authorList>
    </citation>
    <scope>NUCLEOTIDE SEQUENCE [LARGE SCALE GENOMIC DNA]</scope>
    <source>
        <strain evidence="2 3">4137-cl</strain>
    </source>
</reference>
<organism evidence="2 3">
    <name type="scientific">Anaeroselena agilis</name>
    <dbReference type="NCBI Taxonomy" id="3063788"/>
    <lineage>
        <taxon>Bacteria</taxon>
        <taxon>Bacillati</taxon>
        <taxon>Bacillota</taxon>
        <taxon>Negativicutes</taxon>
        <taxon>Acetonemataceae</taxon>
        <taxon>Anaeroselena</taxon>
    </lineage>
</organism>
<dbReference type="RefSeq" id="WP_413780766.1">
    <property type="nucleotide sequence ID" value="NZ_JAUOZS010000001.1"/>
</dbReference>